<dbReference type="SUPFAM" id="SSF49899">
    <property type="entry name" value="Concanavalin A-like lectins/glucanases"/>
    <property type="match status" value="1"/>
</dbReference>
<comment type="caution">
    <text evidence="2">The sequence shown here is derived from an EMBL/GenBank/DDBJ whole genome shotgun (WGS) entry which is preliminary data.</text>
</comment>
<organism evidence="2">
    <name type="scientific">marine sediment metagenome</name>
    <dbReference type="NCBI Taxonomy" id="412755"/>
    <lineage>
        <taxon>unclassified sequences</taxon>
        <taxon>metagenomes</taxon>
        <taxon>ecological metagenomes</taxon>
    </lineage>
</organism>
<proteinExistence type="predicted"/>
<dbReference type="InterPro" id="IPR000998">
    <property type="entry name" value="MAM_dom"/>
</dbReference>
<accession>X0RWJ0</accession>
<evidence type="ECO:0000259" key="1">
    <source>
        <dbReference type="PROSITE" id="PS50060"/>
    </source>
</evidence>
<dbReference type="Pfam" id="PF00629">
    <property type="entry name" value="MAM"/>
    <property type="match status" value="1"/>
</dbReference>
<protein>
    <recommendedName>
        <fullName evidence="1">MAM domain-containing protein</fullName>
    </recommendedName>
</protein>
<feature type="non-terminal residue" evidence="2">
    <location>
        <position position="1"/>
    </location>
</feature>
<dbReference type="Gene3D" id="2.60.120.200">
    <property type="match status" value="1"/>
</dbReference>
<dbReference type="EMBL" id="BARS01008049">
    <property type="protein sequence ID" value="GAF73189.1"/>
    <property type="molecule type" value="Genomic_DNA"/>
</dbReference>
<dbReference type="AlphaFoldDB" id="X0RWJ0"/>
<name>X0RWJ0_9ZZZZ</name>
<evidence type="ECO:0000313" key="2">
    <source>
        <dbReference type="EMBL" id="GAF73189.1"/>
    </source>
</evidence>
<sequence>GNFAFIECSTPRGINEQAYLESNVLAGDQYALNISFYYNMFGAHIDTLYLYVWDGDSWELDWSITGDDGGSGLVWTQVVRDLSAYDRDDMKIRFVGETRSSLEVYYGDTSIDPVRIY</sequence>
<dbReference type="InterPro" id="IPR013320">
    <property type="entry name" value="ConA-like_dom_sf"/>
</dbReference>
<dbReference type="PROSITE" id="PS50060">
    <property type="entry name" value="MAM_2"/>
    <property type="match status" value="1"/>
</dbReference>
<dbReference type="GO" id="GO:0016020">
    <property type="term" value="C:membrane"/>
    <property type="evidence" value="ECO:0007669"/>
    <property type="project" value="InterPro"/>
</dbReference>
<feature type="domain" description="MAM" evidence="1">
    <location>
        <begin position="1"/>
        <end position="117"/>
    </location>
</feature>
<gene>
    <name evidence="2" type="ORF">S01H1_15423</name>
</gene>
<reference evidence="2" key="1">
    <citation type="journal article" date="2014" name="Front. Microbiol.">
        <title>High frequency of phylogenetically diverse reductive dehalogenase-homologous genes in deep subseafloor sedimentary metagenomes.</title>
        <authorList>
            <person name="Kawai M."/>
            <person name="Futagami T."/>
            <person name="Toyoda A."/>
            <person name="Takaki Y."/>
            <person name="Nishi S."/>
            <person name="Hori S."/>
            <person name="Arai W."/>
            <person name="Tsubouchi T."/>
            <person name="Morono Y."/>
            <person name="Uchiyama I."/>
            <person name="Ito T."/>
            <person name="Fujiyama A."/>
            <person name="Inagaki F."/>
            <person name="Takami H."/>
        </authorList>
    </citation>
    <scope>NUCLEOTIDE SEQUENCE</scope>
    <source>
        <strain evidence="2">Expedition CK06-06</strain>
    </source>
</reference>